<dbReference type="Proteomes" id="UP000247233">
    <property type="component" value="Unassembled WGS sequence"/>
</dbReference>
<name>A0A317V9E0_9EURO</name>
<gene>
    <name evidence="2" type="ORF">BO70DRAFT_126782</name>
</gene>
<accession>A0A317V9E0</accession>
<evidence type="ECO:0000313" key="2">
    <source>
        <dbReference type="EMBL" id="PWY71004.1"/>
    </source>
</evidence>
<evidence type="ECO:0000256" key="1">
    <source>
        <dbReference type="SAM" id="MobiDB-lite"/>
    </source>
</evidence>
<dbReference type="AlphaFoldDB" id="A0A317V9E0"/>
<reference evidence="2 3" key="1">
    <citation type="submission" date="2016-12" db="EMBL/GenBank/DDBJ databases">
        <title>The genomes of Aspergillus section Nigri reveals drivers in fungal speciation.</title>
        <authorList>
            <consortium name="DOE Joint Genome Institute"/>
            <person name="Vesth T.C."/>
            <person name="Nybo J."/>
            <person name="Theobald S."/>
            <person name="Brandl J."/>
            <person name="Frisvad J.C."/>
            <person name="Nielsen K.F."/>
            <person name="Lyhne E.K."/>
            <person name="Kogle M.E."/>
            <person name="Kuo A."/>
            <person name="Riley R."/>
            <person name="Clum A."/>
            <person name="Nolan M."/>
            <person name="Lipzen A."/>
            <person name="Salamov A."/>
            <person name="Henrissat B."/>
            <person name="Wiebenga A."/>
            <person name="De Vries R.P."/>
            <person name="Grigoriev I.V."/>
            <person name="Mortensen U.H."/>
            <person name="Andersen M.R."/>
            <person name="Baker S.E."/>
        </authorList>
    </citation>
    <scope>NUCLEOTIDE SEQUENCE [LARGE SCALE GENOMIC DNA]</scope>
    <source>
        <strain evidence="2 3">CBS 117.55</strain>
    </source>
</reference>
<sequence length="97" mass="10840">MPRPVGTTPSRHPDDALPIRNQPTPKSQTSRPGPVRARVHWRCPMRGSPQMIARFGHLLSNRSSLGRRAAAVIARSTRRDPSDCIDFVSQYTHILSC</sequence>
<keyword evidence="3" id="KW-1185">Reference proteome</keyword>
<feature type="region of interest" description="Disordered" evidence="1">
    <location>
        <begin position="1"/>
        <end position="36"/>
    </location>
</feature>
<dbReference type="VEuPathDB" id="FungiDB:BO70DRAFT_126782"/>
<organism evidence="2 3">
    <name type="scientific">Aspergillus heteromorphus CBS 117.55</name>
    <dbReference type="NCBI Taxonomy" id="1448321"/>
    <lineage>
        <taxon>Eukaryota</taxon>
        <taxon>Fungi</taxon>
        <taxon>Dikarya</taxon>
        <taxon>Ascomycota</taxon>
        <taxon>Pezizomycotina</taxon>
        <taxon>Eurotiomycetes</taxon>
        <taxon>Eurotiomycetidae</taxon>
        <taxon>Eurotiales</taxon>
        <taxon>Aspergillaceae</taxon>
        <taxon>Aspergillus</taxon>
        <taxon>Aspergillus subgen. Circumdati</taxon>
    </lineage>
</organism>
<evidence type="ECO:0000313" key="3">
    <source>
        <dbReference type="Proteomes" id="UP000247233"/>
    </source>
</evidence>
<dbReference type="EMBL" id="MSFL01000029">
    <property type="protein sequence ID" value="PWY71004.1"/>
    <property type="molecule type" value="Genomic_DNA"/>
</dbReference>
<protein>
    <submittedName>
        <fullName evidence="2">Uncharacterized protein</fullName>
    </submittedName>
</protein>
<feature type="compositionally biased region" description="Polar residues" evidence="1">
    <location>
        <begin position="21"/>
        <end position="31"/>
    </location>
</feature>
<dbReference type="GeneID" id="37060229"/>
<dbReference type="RefSeq" id="XP_025396106.1">
    <property type="nucleotide sequence ID" value="XM_025537992.1"/>
</dbReference>
<comment type="caution">
    <text evidence="2">The sequence shown here is derived from an EMBL/GenBank/DDBJ whole genome shotgun (WGS) entry which is preliminary data.</text>
</comment>
<proteinExistence type="predicted"/>